<proteinExistence type="predicted"/>
<dbReference type="InterPro" id="IPR001662">
    <property type="entry name" value="EF1B_G_C"/>
</dbReference>
<dbReference type="Pfam" id="PF00647">
    <property type="entry name" value="EF1G"/>
    <property type="match status" value="1"/>
</dbReference>
<dbReference type="InterPro" id="IPR010987">
    <property type="entry name" value="Glutathione-S-Trfase_C-like"/>
</dbReference>
<evidence type="ECO:0008006" key="7">
    <source>
        <dbReference type="Google" id="ProtNLM"/>
    </source>
</evidence>
<keyword evidence="3" id="KW-0812">Transmembrane</keyword>
<evidence type="ECO:0000256" key="1">
    <source>
        <dbReference type="PROSITE-ProRule" id="PRU00519"/>
    </source>
</evidence>
<protein>
    <recommendedName>
        <fullName evidence="7">GST C-terminal domain-containing protein</fullName>
    </recommendedName>
</protein>
<evidence type="ECO:0000256" key="3">
    <source>
        <dbReference type="SAM" id="Phobius"/>
    </source>
</evidence>
<dbReference type="EMBL" id="LR031873">
    <property type="protein sequence ID" value="VDD08613.1"/>
    <property type="molecule type" value="Genomic_DNA"/>
</dbReference>
<name>A0A3P6BSA8_BRAOL</name>
<keyword evidence="1" id="KW-0648">Protein biosynthesis</keyword>
<keyword evidence="3" id="KW-1133">Transmembrane helix</keyword>
<feature type="compositionally biased region" description="Basic and acidic residues" evidence="2">
    <location>
        <begin position="116"/>
        <end position="147"/>
    </location>
</feature>
<feature type="transmembrane region" description="Helical" evidence="3">
    <location>
        <begin position="188"/>
        <end position="207"/>
    </location>
</feature>
<keyword evidence="3" id="KW-0472">Membrane</keyword>
<organism evidence="6">
    <name type="scientific">Brassica oleracea</name>
    <name type="common">Wild cabbage</name>
    <dbReference type="NCBI Taxonomy" id="3712"/>
    <lineage>
        <taxon>Eukaryota</taxon>
        <taxon>Viridiplantae</taxon>
        <taxon>Streptophyta</taxon>
        <taxon>Embryophyta</taxon>
        <taxon>Tracheophyta</taxon>
        <taxon>Spermatophyta</taxon>
        <taxon>Magnoliopsida</taxon>
        <taxon>eudicotyledons</taxon>
        <taxon>Gunneridae</taxon>
        <taxon>Pentapetalae</taxon>
        <taxon>rosids</taxon>
        <taxon>malvids</taxon>
        <taxon>Brassicales</taxon>
        <taxon>Brassicaceae</taxon>
        <taxon>Brassiceae</taxon>
        <taxon>Brassica</taxon>
    </lineage>
</organism>
<dbReference type="SUPFAM" id="SSF47616">
    <property type="entry name" value="GST C-terminal domain-like"/>
    <property type="match status" value="1"/>
</dbReference>
<dbReference type="Gene3D" id="1.20.1050.10">
    <property type="match status" value="1"/>
</dbReference>
<dbReference type="PANTHER" id="PTHR44372:SF13">
    <property type="entry name" value="ELONGATION FACTOR 1-GAMMA 1-RELATED"/>
    <property type="match status" value="1"/>
</dbReference>
<dbReference type="PROSITE" id="PS50405">
    <property type="entry name" value="GST_CTER"/>
    <property type="match status" value="1"/>
</dbReference>
<evidence type="ECO:0000313" key="6">
    <source>
        <dbReference type="EMBL" id="VDD08613.1"/>
    </source>
</evidence>
<sequence>MYILSNAITQYVCRVNGDNSLNGSFIIDYAHIEQWIDFASLEIDANMLRWFTPRMGYVAFSAPAEEAAISGLKRGLDALNTHLASDTYLVGQSITLTDITEAVPRILSKEAAQPTKPKEETKKAAPPAEEPKLAKEEKATKLDEEVEAPKPKAKYPIDFLPPSPMVLDEWKRLYSNTKSNNREVVIKVYELVIIFFLLTFTLVLNTYKGNKEAYKALIVAEYADVMIEEASNFQMGVTNKSPEFLKLNPIREAHIEQWIDFSSLEINANMLR</sequence>
<dbReference type="InterPro" id="IPR036282">
    <property type="entry name" value="Glutathione-S-Trfase_C_sf"/>
</dbReference>
<dbReference type="GO" id="GO:0004364">
    <property type="term" value="F:glutathione transferase activity"/>
    <property type="evidence" value="ECO:0007669"/>
    <property type="project" value="InterPro"/>
</dbReference>
<dbReference type="AlphaFoldDB" id="A0A3P6BSA8"/>
<accession>A0A3P6BSA8</accession>
<evidence type="ECO:0000259" key="4">
    <source>
        <dbReference type="PROSITE" id="PS50040"/>
    </source>
</evidence>
<evidence type="ECO:0000256" key="2">
    <source>
        <dbReference type="SAM" id="MobiDB-lite"/>
    </source>
</evidence>
<evidence type="ECO:0000259" key="5">
    <source>
        <dbReference type="PROSITE" id="PS50405"/>
    </source>
</evidence>
<dbReference type="GO" id="GO:0003746">
    <property type="term" value="F:translation elongation factor activity"/>
    <property type="evidence" value="ECO:0007669"/>
    <property type="project" value="UniProtKB-UniRule"/>
</dbReference>
<feature type="domain" description="EF-1-gamma C-terminal" evidence="4">
    <location>
        <begin position="153"/>
        <end position="187"/>
    </location>
</feature>
<dbReference type="SUPFAM" id="SSF89942">
    <property type="entry name" value="eEF1-gamma domain"/>
    <property type="match status" value="1"/>
</dbReference>
<dbReference type="PROSITE" id="PS50040">
    <property type="entry name" value="EF1G_C"/>
    <property type="match status" value="1"/>
</dbReference>
<gene>
    <name evidence="6" type="ORF">BOLC4T24098H</name>
</gene>
<dbReference type="Gene3D" id="3.30.70.1010">
    <property type="entry name" value="Translation elongation factor EF1B, gamma chain, conserved domain"/>
    <property type="match status" value="1"/>
</dbReference>
<dbReference type="PANTHER" id="PTHR44372">
    <property type="entry name" value="ELONGATION FACTOR 1-GAMMA 1-RELATED"/>
    <property type="match status" value="1"/>
</dbReference>
<feature type="region of interest" description="Disordered" evidence="2">
    <location>
        <begin position="108"/>
        <end position="147"/>
    </location>
</feature>
<keyword evidence="1" id="KW-0251">Elongation factor</keyword>
<feature type="domain" description="GST C-terminal" evidence="5">
    <location>
        <begin position="25"/>
        <end position="165"/>
    </location>
</feature>
<reference evidence="6" key="1">
    <citation type="submission" date="2018-11" db="EMBL/GenBank/DDBJ databases">
        <authorList>
            <consortium name="Genoscope - CEA"/>
            <person name="William W."/>
        </authorList>
    </citation>
    <scope>NUCLEOTIDE SEQUENCE</scope>
</reference>
<dbReference type="InterPro" id="IPR044628">
    <property type="entry name" value="EF-1-gamma_plant"/>
</dbReference>
<dbReference type="InterPro" id="IPR036433">
    <property type="entry name" value="EF1B_G_C_sf"/>
</dbReference>